<name>A0AAU9WHI0_9CNID</name>
<dbReference type="EMBL" id="CALNXJ010000013">
    <property type="protein sequence ID" value="CAH3112408.1"/>
    <property type="molecule type" value="Genomic_DNA"/>
</dbReference>
<keyword evidence="2" id="KW-1185">Reference proteome</keyword>
<comment type="caution">
    <text evidence="1">The sequence shown here is derived from an EMBL/GenBank/DDBJ whole genome shotgun (WGS) entry which is preliminary data.</text>
</comment>
<feature type="non-terminal residue" evidence="1">
    <location>
        <position position="1"/>
    </location>
</feature>
<gene>
    <name evidence="1" type="ORF">PMEA_00005155</name>
</gene>
<protein>
    <submittedName>
        <fullName evidence="1">Uncharacterized protein</fullName>
    </submittedName>
</protein>
<evidence type="ECO:0000313" key="2">
    <source>
        <dbReference type="Proteomes" id="UP001159428"/>
    </source>
</evidence>
<organism evidence="1 2">
    <name type="scientific">Pocillopora meandrina</name>
    <dbReference type="NCBI Taxonomy" id="46732"/>
    <lineage>
        <taxon>Eukaryota</taxon>
        <taxon>Metazoa</taxon>
        <taxon>Cnidaria</taxon>
        <taxon>Anthozoa</taxon>
        <taxon>Hexacorallia</taxon>
        <taxon>Scleractinia</taxon>
        <taxon>Astrocoeniina</taxon>
        <taxon>Pocilloporidae</taxon>
        <taxon>Pocillopora</taxon>
    </lineage>
</organism>
<evidence type="ECO:0000313" key="1">
    <source>
        <dbReference type="EMBL" id="CAH3112408.1"/>
    </source>
</evidence>
<dbReference type="Proteomes" id="UP001159428">
    <property type="component" value="Unassembled WGS sequence"/>
</dbReference>
<reference evidence="1 2" key="1">
    <citation type="submission" date="2022-05" db="EMBL/GenBank/DDBJ databases">
        <authorList>
            <consortium name="Genoscope - CEA"/>
            <person name="William W."/>
        </authorList>
    </citation>
    <scope>NUCLEOTIDE SEQUENCE [LARGE SCALE GENOMIC DNA]</scope>
</reference>
<accession>A0AAU9WHI0</accession>
<proteinExistence type="predicted"/>
<sequence>RKEIEEDKPKPTDMEILNVSDNSDWKMIKYFNKVCKDIKDSLRNHLDVKTIPFITAGPTRTRGDALGNEWHKLLRDTLKEKKMTEYRTKHTISILELGIEILNSNFYLYGFMYSESELSPEVYFWQGEADAIGWYYNKKRGQYEYVIVDWRVKRDLLHFWVSDDTFGMYPHQGLLYAKLLQVLLKLDYLPSVLIAPISDENECVVQLGLFSDYPDECKKLINDDFCWHGNVPESPSQTIYAKAPLFDQIVCFESPIGANVLLRCIFRENATVGDLLEALGPTTRSLTLIPDQN</sequence>
<dbReference type="AlphaFoldDB" id="A0AAU9WHI0"/>